<evidence type="ECO:0000259" key="4">
    <source>
        <dbReference type="PROSITE" id="PS51084"/>
    </source>
</evidence>
<dbReference type="GO" id="GO:0009117">
    <property type="term" value="P:nucleotide metabolic process"/>
    <property type="evidence" value="ECO:0007669"/>
    <property type="project" value="TreeGrafter"/>
</dbReference>
<evidence type="ECO:0000256" key="3">
    <source>
        <dbReference type="PROSITE-ProRule" id="PRU00464"/>
    </source>
</evidence>
<gene>
    <name evidence="5" type="ORF">C3Y92_00745</name>
</gene>
<dbReference type="PRINTS" id="PR00332">
    <property type="entry name" value="HISTRIAD"/>
</dbReference>
<dbReference type="PANTHER" id="PTHR46648:SF1">
    <property type="entry name" value="ADENOSINE 5'-MONOPHOSPHORAMIDASE HNT1"/>
    <property type="match status" value="1"/>
</dbReference>
<sequence length="140" mass="14627">MDAADCIFCKIVKGEIPCAKLYEDELTLAFLDIAPVAPGHALVIPKAHHPDLFALPAELGAALLAAQQRVGRAVMAAMGATGLNVQQNNAKSAGQMVFHAHYHLIPRREGDGLALWPGTPYPDAAAVAAVAEAVRAALAK</sequence>
<evidence type="ECO:0000256" key="1">
    <source>
        <dbReference type="PIRSR" id="PIRSR601310-1"/>
    </source>
</evidence>
<organism evidence="5 6">
    <name type="scientific">Solidesulfovibrio carbinolicus</name>
    <dbReference type="NCBI Taxonomy" id="296842"/>
    <lineage>
        <taxon>Bacteria</taxon>
        <taxon>Pseudomonadati</taxon>
        <taxon>Thermodesulfobacteriota</taxon>
        <taxon>Desulfovibrionia</taxon>
        <taxon>Desulfovibrionales</taxon>
        <taxon>Desulfovibrionaceae</taxon>
        <taxon>Solidesulfovibrio</taxon>
    </lineage>
</organism>
<dbReference type="SUPFAM" id="SSF54197">
    <property type="entry name" value="HIT-like"/>
    <property type="match status" value="1"/>
</dbReference>
<feature type="domain" description="HIT" evidence="4">
    <location>
        <begin position="7"/>
        <end position="114"/>
    </location>
</feature>
<dbReference type="InterPro" id="IPR036265">
    <property type="entry name" value="HIT-like_sf"/>
</dbReference>
<dbReference type="Proteomes" id="UP000293296">
    <property type="component" value="Chromosome"/>
</dbReference>
<dbReference type="EMBL" id="CP026538">
    <property type="protein sequence ID" value="QAZ65844.1"/>
    <property type="molecule type" value="Genomic_DNA"/>
</dbReference>
<dbReference type="GO" id="GO:0003824">
    <property type="term" value="F:catalytic activity"/>
    <property type="evidence" value="ECO:0007669"/>
    <property type="project" value="InterPro"/>
</dbReference>
<dbReference type="OrthoDB" id="9784774at2"/>
<dbReference type="InterPro" id="IPR011146">
    <property type="entry name" value="HIT-like"/>
</dbReference>
<dbReference type="InterPro" id="IPR001310">
    <property type="entry name" value="Histidine_triad_HIT"/>
</dbReference>
<dbReference type="RefSeq" id="WP_129348558.1">
    <property type="nucleotide sequence ID" value="NZ_CP026538.1"/>
</dbReference>
<reference evidence="5 6" key="1">
    <citation type="submission" date="2018-02" db="EMBL/GenBank/DDBJ databases">
        <title>Genome sequence of Desulfovibrio carbinolicus DSM 3852.</title>
        <authorList>
            <person name="Wilbanks E."/>
            <person name="Skennerton C.T."/>
            <person name="Orphan V.J."/>
        </authorList>
    </citation>
    <scope>NUCLEOTIDE SEQUENCE [LARGE SCALE GENOMIC DNA]</scope>
    <source>
        <strain evidence="5 6">DSM 3852</strain>
    </source>
</reference>
<proteinExistence type="predicted"/>
<dbReference type="Gene3D" id="3.30.428.10">
    <property type="entry name" value="HIT-like"/>
    <property type="match status" value="1"/>
</dbReference>
<name>A0A4P6HHL8_9BACT</name>
<feature type="active site" description="Tele-AMP-histidine intermediate" evidence="1">
    <location>
        <position position="101"/>
    </location>
</feature>
<evidence type="ECO:0000313" key="5">
    <source>
        <dbReference type="EMBL" id="QAZ65844.1"/>
    </source>
</evidence>
<dbReference type="InterPro" id="IPR039384">
    <property type="entry name" value="HINT"/>
</dbReference>
<accession>A0A4P6HHL8</accession>
<dbReference type="PANTHER" id="PTHR46648">
    <property type="entry name" value="HIT FAMILY PROTEIN 1"/>
    <property type="match status" value="1"/>
</dbReference>
<dbReference type="Pfam" id="PF01230">
    <property type="entry name" value="HIT"/>
    <property type="match status" value="1"/>
</dbReference>
<dbReference type="AlphaFoldDB" id="A0A4P6HHL8"/>
<dbReference type="CDD" id="cd01277">
    <property type="entry name" value="HINT_subgroup"/>
    <property type="match status" value="1"/>
</dbReference>
<keyword evidence="6" id="KW-1185">Reference proteome</keyword>
<evidence type="ECO:0000256" key="2">
    <source>
        <dbReference type="PIRSR" id="PIRSR601310-3"/>
    </source>
</evidence>
<dbReference type="KEGG" id="dcb:C3Y92_00745"/>
<feature type="short sequence motif" description="Histidine triad motif" evidence="2 3">
    <location>
        <begin position="99"/>
        <end position="103"/>
    </location>
</feature>
<protein>
    <submittedName>
        <fullName evidence="5">HIT family protein</fullName>
    </submittedName>
</protein>
<evidence type="ECO:0000313" key="6">
    <source>
        <dbReference type="Proteomes" id="UP000293296"/>
    </source>
</evidence>
<dbReference type="PROSITE" id="PS51084">
    <property type="entry name" value="HIT_2"/>
    <property type="match status" value="1"/>
</dbReference>